<sequence length="1067" mass="122022">MSEPTDTHINTQRKRRWIRRNWKRRRKRRAVPKAWRGDVFNLVFLGANLCKLEASETCKWLRAAGFPQYAQMYEECDQFPVELQSVERDHSFLDSDSLQALFRRIKVLNQCAKIRHNNLAPTNADDAKKYVVAIIPTFFHDNSKFYLTILVIQILKFWTQRMMNNNVHYLKIGNFNISLEGGHFIVGGGGGSLIFTLIRIIIYPSEIIKQILSFHGSVDCYGVFSFMVSLVVQCLKRVLDAHPSRSEAKKLNNLSLQDKDDDITIGNFKRTGSERLKSHAKAFLRRMESLKNKKKRKRKMTISEPKLADDFVQTYMRNNLYLSSHPMLSMFAGTNICTTLRSISISIPACLSPCAAEDSSSLASEQSYTSTPISQVRRRRKFWPSQSYAEGDCGAYSDSECSPCTWRVSYDSSFTADANGNSFKKLSLYEKSYTGASDKRIYTDGCGHKPKYGHRLTKGTTLKEKMTGKKTNINCSSHKEIDRRKNTESPLHSPIEERRSIYDNVPLVICNKSYQEYSSDNLDSDAGAQVGSSSECTIESQDSLLHDNNLQVPRRRATVDRWHSFNKKSITPPIRQSGTQINHFSAGQMLHLRKRALLRLTALMERYCPSNRSGWNWELPKFIRKMKSKDYSDRQLFGVPLVAIAQRTAQPMPSGIQDALNHLRTTCLHQIGLFRKPGVRSRIQKLKELHENREDIDYSNFGSFDVADMVKTYFRELPEVLLTNKLSEMFITIFQYLPEDRRLEALQCSILLLPDENREVLLALLTFLSDVAANSHLNQGREGAAVWCLNITVLSVGISSSLPSSLGYHLTKDQDRGRMSRVPFDIMNVIIPKKLGGIIHNEEKSYLLSFLEGIGEYSLETVWVLKKPQLNHEGYESETAWVNTYLLVRLVPMLIAQKHKRYRRACIKHINTHFPAVFTSGLGYMDTDQLWGTAAAAAAPDTRDLDRIISERSVTDQKLLAIKLILTINESLMGYISSSIMRPLLEYCVHRCGKEDVIKGVPIAMKKNVSEKSMSIFTGVRKFELCSRFVHLLKTTKEGKIKDLITRADIKYLTSELHNMIPEWFKK</sequence>
<evidence type="ECO:0000313" key="3">
    <source>
        <dbReference type="EMBL" id="CAL4064354.1"/>
    </source>
</evidence>
<dbReference type="EMBL" id="CAXKWB010001438">
    <property type="protein sequence ID" value="CAL4064354.1"/>
    <property type="molecule type" value="Genomic_DNA"/>
</dbReference>
<dbReference type="Gene3D" id="1.10.555.10">
    <property type="entry name" value="Rho GTPase activation protein"/>
    <property type="match status" value="1"/>
</dbReference>
<dbReference type="GO" id="GO:0030036">
    <property type="term" value="P:actin cytoskeleton organization"/>
    <property type="evidence" value="ECO:0007669"/>
    <property type="project" value="TreeGrafter"/>
</dbReference>
<dbReference type="Gene3D" id="1.10.287.2070">
    <property type="match status" value="1"/>
</dbReference>
<feature type="coiled-coil region" evidence="1">
    <location>
        <begin position="273"/>
        <end position="300"/>
    </location>
</feature>
<dbReference type="GO" id="GO:0005096">
    <property type="term" value="F:GTPase activator activity"/>
    <property type="evidence" value="ECO:0007669"/>
    <property type="project" value="TreeGrafter"/>
</dbReference>
<dbReference type="GO" id="GO:0035023">
    <property type="term" value="P:regulation of Rho protein signal transduction"/>
    <property type="evidence" value="ECO:0007669"/>
    <property type="project" value="TreeGrafter"/>
</dbReference>
<dbReference type="AlphaFoldDB" id="A0AAV2PW74"/>
<dbReference type="InterPro" id="IPR008936">
    <property type="entry name" value="Rho_GTPase_activation_prot"/>
</dbReference>
<reference evidence="3 4" key="1">
    <citation type="submission" date="2024-05" db="EMBL/GenBank/DDBJ databases">
        <authorList>
            <person name="Wallberg A."/>
        </authorList>
    </citation>
    <scope>NUCLEOTIDE SEQUENCE [LARGE SCALE GENOMIC DNA]</scope>
</reference>
<dbReference type="SUPFAM" id="SSF47769">
    <property type="entry name" value="SAM/Pointed domain"/>
    <property type="match status" value="1"/>
</dbReference>
<name>A0AAV2PW74_MEGNR</name>
<evidence type="ECO:0000313" key="4">
    <source>
        <dbReference type="Proteomes" id="UP001497623"/>
    </source>
</evidence>
<gene>
    <name evidence="3" type="ORF">MNOR_LOCUS4003</name>
</gene>
<dbReference type="SUPFAM" id="SSF48350">
    <property type="entry name" value="GTPase activation domain, GAP"/>
    <property type="match status" value="1"/>
</dbReference>
<evidence type="ECO:0000256" key="1">
    <source>
        <dbReference type="SAM" id="Coils"/>
    </source>
</evidence>
<dbReference type="InterPro" id="IPR000198">
    <property type="entry name" value="RhoGAP_dom"/>
</dbReference>
<comment type="caution">
    <text evidence="3">The sequence shown here is derived from an EMBL/GenBank/DDBJ whole genome shotgun (WGS) entry which is preliminary data.</text>
</comment>
<keyword evidence="4" id="KW-1185">Reference proteome</keyword>
<organism evidence="3 4">
    <name type="scientific">Meganyctiphanes norvegica</name>
    <name type="common">Northern krill</name>
    <name type="synonym">Thysanopoda norvegica</name>
    <dbReference type="NCBI Taxonomy" id="48144"/>
    <lineage>
        <taxon>Eukaryota</taxon>
        <taxon>Metazoa</taxon>
        <taxon>Ecdysozoa</taxon>
        <taxon>Arthropoda</taxon>
        <taxon>Crustacea</taxon>
        <taxon>Multicrustacea</taxon>
        <taxon>Malacostraca</taxon>
        <taxon>Eumalacostraca</taxon>
        <taxon>Eucarida</taxon>
        <taxon>Euphausiacea</taxon>
        <taxon>Euphausiidae</taxon>
        <taxon>Meganyctiphanes</taxon>
    </lineage>
</organism>
<dbReference type="PROSITE" id="PS50238">
    <property type="entry name" value="RHOGAP"/>
    <property type="match status" value="1"/>
</dbReference>
<evidence type="ECO:0000259" key="2">
    <source>
        <dbReference type="PROSITE" id="PS50238"/>
    </source>
</evidence>
<keyword evidence="1" id="KW-0175">Coiled coil</keyword>
<dbReference type="InterPro" id="IPR013761">
    <property type="entry name" value="SAM/pointed_sf"/>
</dbReference>
<dbReference type="PANTHER" id="PTHR12659">
    <property type="entry name" value="RHO-TYPE GTPASE ACTIVATING PROTEIN"/>
    <property type="match status" value="1"/>
</dbReference>
<accession>A0AAV2PW74</accession>
<dbReference type="SMART" id="SM00324">
    <property type="entry name" value="RhoGAP"/>
    <property type="match status" value="1"/>
</dbReference>
<feature type="non-terminal residue" evidence="3">
    <location>
        <position position="1067"/>
    </location>
</feature>
<dbReference type="Proteomes" id="UP001497623">
    <property type="component" value="Unassembled WGS sequence"/>
</dbReference>
<feature type="domain" description="Rho-GAP" evidence="2">
    <location>
        <begin position="639"/>
        <end position="831"/>
    </location>
</feature>
<dbReference type="PANTHER" id="PTHR12659:SF7">
    <property type="entry name" value="CROSSVEINLESS C, ISOFORM C"/>
    <property type="match status" value="1"/>
</dbReference>
<dbReference type="GO" id="GO:0007165">
    <property type="term" value="P:signal transduction"/>
    <property type="evidence" value="ECO:0007669"/>
    <property type="project" value="InterPro"/>
</dbReference>
<protein>
    <recommendedName>
        <fullName evidence="2">Rho-GAP domain-containing protein</fullName>
    </recommendedName>
</protein>
<dbReference type="Pfam" id="PF00620">
    <property type="entry name" value="RhoGAP"/>
    <property type="match status" value="1"/>
</dbReference>
<proteinExistence type="predicted"/>